<dbReference type="InterPro" id="IPR005094">
    <property type="entry name" value="Endonuclease_MobA/VirD2"/>
</dbReference>
<evidence type="ECO:0000313" key="3">
    <source>
        <dbReference type="Proteomes" id="UP000306509"/>
    </source>
</evidence>
<proteinExistence type="predicted"/>
<dbReference type="EMBL" id="QGQD01000007">
    <property type="protein sequence ID" value="TLD02682.1"/>
    <property type="molecule type" value="Genomic_DNA"/>
</dbReference>
<dbReference type="Pfam" id="PF03432">
    <property type="entry name" value="Relaxase"/>
    <property type="match status" value="1"/>
</dbReference>
<keyword evidence="3" id="KW-1185">Reference proteome</keyword>
<evidence type="ECO:0000313" key="2">
    <source>
        <dbReference type="EMBL" id="TLD02682.1"/>
    </source>
</evidence>
<gene>
    <name evidence="2" type="ORF">DSM106044_00417</name>
</gene>
<dbReference type="Proteomes" id="UP000306509">
    <property type="component" value="Unassembled WGS sequence"/>
</dbReference>
<accession>A0A4U8QC58</accession>
<reference evidence="2 3" key="1">
    <citation type="journal article" date="2019" name="Anaerobe">
        <title>Detection of Robinsoniella peoriensis in multiple bone samples of a trauma patient.</title>
        <authorList>
            <person name="Schrottner P."/>
            <person name="Hartwich K."/>
            <person name="Bunk B."/>
            <person name="Schober I."/>
            <person name="Helbig S."/>
            <person name="Rudolph W.W."/>
            <person name="Gunzer F."/>
        </authorList>
    </citation>
    <scope>NUCLEOTIDE SEQUENCE [LARGE SCALE GENOMIC DNA]</scope>
    <source>
        <strain evidence="2 3">DSM 106044</strain>
    </source>
</reference>
<sequence length="469" mass="53626">MATTRLMPLHTGKGRSIATALGKTTDYVENPEKTECGEWISYYECDPMIADDEFLLSKRQYGALTGRDQGERDVIAYHLRQSFKPGEIDPTTANKIGYDLAMSLTKEKHAFLVCTHVDRQHIHSHIIFNSTTLDYTKKFRNFWGSSFAIRKISDRLCVENGLSIIEKPKQSRGSYGTWIGDEKQPTLRESLAKLIDANLEQSLTLEELKDALRKAGCEVKHKAHLAFKLPQGKRFIRCDSLGENYTEHALLQRLGCEQIAKPVTKKKLSFPARSKPNLLIDIEEKLQQGKGAGYEKWARTFNLKESAKTLIYLQERGFDDYDVLSAKAEEAGQRFDMLSDKIKSSERRMSEISSLQKQIGTYRKTRDVYVQYRQSGYSKKFLAAYESDILLHKAAKKEFDKLGLEKLPSMEALKSEYAVLLSQKSKLYGEYKQARQEMMDLQMAKHNIDRILGGSQPVKTTKSISQEER</sequence>
<organism evidence="2 3">
    <name type="scientific">Robinsoniella peoriensis</name>
    <dbReference type="NCBI Taxonomy" id="180332"/>
    <lineage>
        <taxon>Bacteria</taxon>
        <taxon>Bacillati</taxon>
        <taxon>Bacillota</taxon>
        <taxon>Clostridia</taxon>
        <taxon>Lachnospirales</taxon>
        <taxon>Lachnospiraceae</taxon>
        <taxon>Robinsoniella</taxon>
    </lineage>
</organism>
<feature type="domain" description="MobA/VirD2-like nuclease" evidence="1">
    <location>
        <begin position="27"/>
        <end position="162"/>
    </location>
</feature>
<name>A0A4U8QC58_9FIRM</name>
<protein>
    <submittedName>
        <fullName evidence="2">Relaxase/Mobilization nuclease domain protein</fullName>
    </submittedName>
</protein>
<evidence type="ECO:0000259" key="1">
    <source>
        <dbReference type="Pfam" id="PF03432"/>
    </source>
</evidence>
<comment type="caution">
    <text evidence="2">The sequence shown here is derived from an EMBL/GenBank/DDBJ whole genome shotgun (WGS) entry which is preliminary data.</text>
</comment>
<dbReference type="AlphaFoldDB" id="A0A4U8QC58"/>
<dbReference type="RefSeq" id="WP_138001673.1">
    <property type="nucleotide sequence ID" value="NZ_QGQD01000007.1"/>
</dbReference>